<dbReference type="STRING" id="1423804.FD14_GL000536"/>
<dbReference type="Gene3D" id="3.40.980.10">
    <property type="entry name" value="MoaB/Mog-like domain"/>
    <property type="match status" value="1"/>
</dbReference>
<dbReference type="Gene3D" id="3.30.70.2860">
    <property type="match status" value="1"/>
</dbReference>
<dbReference type="HAMAP" id="MF_00226_B">
    <property type="entry name" value="CinA_B"/>
    <property type="match status" value="1"/>
</dbReference>
<protein>
    <recommendedName>
        <fullName evidence="1">Putative competence-damage inducible protein</fullName>
    </recommendedName>
</protein>
<gene>
    <name evidence="1" type="primary">cinA</name>
    <name evidence="3" type="ORF">FD14_GL000536</name>
</gene>
<evidence type="ECO:0000256" key="1">
    <source>
        <dbReference type="HAMAP-Rule" id="MF_00226"/>
    </source>
</evidence>
<evidence type="ECO:0000313" key="3">
    <source>
        <dbReference type="EMBL" id="KRN24752.1"/>
    </source>
</evidence>
<comment type="similarity">
    <text evidence="1">Belongs to the CinA family.</text>
</comment>
<name>A0A0R2F8R1_9LACO</name>
<dbReference type="CDD" id="cd00885">
    <property type="entry name" value="cinA"/>
    <property type="match status" value="1"/>
</dbReference>
<dbReference type="PIRSF" id="PIRSF006728">
    <property type="entry name" value="CinA"/>
    <property type="match status" value="1"/>
</dbReference>
<dbReference type="Pfam" id="PF18146">
    <property type="entry name" value="CinA_KH"/>
    <property type="match status" value="1"/>
</dbReference>
<evidence type="ECO:0000313" key="4">
    <source>
        <dbReference type="Proteomes" id="UP000051442"/>
    </source>
</evidence>
<proteinExistence type="inferred from homology"/>
<dbReference type="Gene3D" id="3.90.950.20">
    <property type="entry name" value="CinA-like"/>
    <property type="match status" value="1"/>
</dbReference>
<dbReference type="Proteomes" id="UP000051442">
    <property type="component" value="Unassembled WGS sequence"/>
</dbReference>
<dbReference type="NCBIfam" id="TIGR00200">
    <property type="entry name" value="cinA_nterm"/>
    <property type="match status" value="1"/>
</dbReference>
<dbReference type="Pfam" id="PF02464">
    <property type="entry name" value="CinA"/>
    <property type="match status" value="1"/>
</dbReference>
<dbReference type="InterPro" id="IPR008135">
    <property type="entry name" value="Competence-induced_CinA"/>
</dbReference>
<dbReference type="NCBIfam" id="TIGR00199">
    <property type="entry name" value="PncC_domain"/>
    <property type="match status" value="1"/>
</dbReference>
<keyword evidence="4" id="KW-1185">Reference proteome</keyword>
<accession>A0A0R2F8R1</accession>
<dbReference type="SUPFAM" id="SSF53218">
    <property type="entry name" value="Molybdenum cofactor biosynthesis proteins"/>
    <property type="match status" value="1"/>
</dbReference>
<dbReference type="PANTHER" id="PTHR13939">
    <property type="entry name" value="NICOTINAMIDE-NUCLEOTIDE AMIDOHYDROLASE PNCC"/>
    <property type="match status" value="1"/>
</dbReference>
<dbReference type="PATRIC" id="fig|1423804.4.peg.578"/>
<sequence length="422" mass="45628">MNDEVIGMNAEIVAVGTELLLGQIANTNGAYLAQKLAEIGINVYYQTVVGDNPERLETALRVAESRSDIVMTIGGLGPTDDDLTKQIVAAHLNEQLVVDAAAQKKIDDYARTSGTLKTSNNAKQALKINHAVSLTNHNGFAVGDLYLNAHGTDYVLLPGPPSECLMMIDRELMPHLKKQLHGDVVFKSKVLRFVGVGEAQLVTDLQDLIENQTNPTIAPYAKTAEVTLRVTATATDEQAATALVDQTITQIMARDGEYFYGYGDDNSLASVVVNQLIDRKLSITAAESLTAGQFQGTIGSVPGVSAVFPGGFVTYANEAKHRLLDIPNTVIEHFGVVSKETAIWMAKQAREKMKTDIGLGFTGVAGPDELEGQPAGTVWIGIAYRDQAPEAFLYHFTNGRQVIRERSVMSGLNLVRQRLDAD</sequence>
<dbReference type="InterPro" id="IPR050101">
    <property type="entry name" value="CinA"/>
</dbReference>
<comment type="caution">
    <text evidence="3">The sequence shown here is derived from an EMBL/GenBank/DDBJ whole genome shotgun (WGS) entry which is preliminary data.</text>
</comment>
<dbReference type="InterPro" id="IPR036425">
    <property type="entry name" value="MoaB/Mog-like_dom_sf"/>
</dbReference>
<dbReference type="EMBL" id="AYZM01000081">
    <property type="protein sequence ID" value="KRN24752.1"/>
    <property type="molecule type" value="Genomic_DNA"/>
</dbReference>
<dbReference type="InterPro" id="IPR008136">
    <property type="entry name" value="CinA_C"/>
</dbReference>
<dbReference type="SUPFAM" id="SSF142433">
    <property type="entry name" value="CinA-like"/>
    <property type="match status" value="1"/>
</dbReference>
<dbReference type="InterPro" id="IPR036653">
    <property type="entry name" value="CinA-like_C"/>
</dbReference>
<dbReference type="NCBIfam" id="NF001813">
    <property type="entry name" value="PRK00549.1"/>
    <property type="match status" value="1"/>
</dbReference>
<feature type="domain" description="MoaB/Mog" evidence="2">
    <location>
        <begin position="11"/>
        <end position="179"/>
    </location>
</feature>
<dbReference type="InterPro" id="IPR041424">
    <property type="entry name" value="CinA_KH"/>
</dbReference>
<reference evidence="3 4" key="1">
    <citation type="journal article" date="2015" name="Genome Announc.">
        <title>Expanding the biotechnology potential of lactobacilli through comparative genomics of 213 strains and associated genera.</title>
        <authorList>
            <person name="Sun Z."/>
            <person name="Harris H.M."/>
            <person name="McCann A."/>
            <person name="Guo C."/>
            <person name="Argimon S."/>
            <person name="Zhang W."/>
            <person name="Yang X."/>
            <person name="Jeffery I.B."/>
            <person name="Cooney J.C."/>
            <person name="Kagawa T.F."/>
            <person name="Liu W."/>
            <person name="Song Y."/>
            <person name="Salvetti E."/>
            <person name="Wrobel A."/>
            <person name="Rasinkangas P."/>
            <person name="Parkhill J."/>
            <person name="Rea M.C."/>
            <person name="O'Sullivan O."/>
            <person name="Ritari J."/>
            <person name="Douillard F.P."/>
            <person name="Paul Ross R."/>
            <person name="Yang R."/>
            <person name="Briner A.E."/>
            <person name="Felis G.E."/>
            <person name="de Vos W.M."/>
            <person name="Barrangou R."/>
            <person name="Klaenhammer T.R."/>
            <person name="Caufield P.W."/>
            <person name="Cui Y."/>
            <person name="Zhang H."/>
            <person name="O'Toole P.W."/>
        </authorList>
    </citation>
    <scope>NUCLEOTIDE SEQUENCE [LARGE SCALE GENOMIC DNA]</scope>
    <source>
        <strain evidence="3 4">DSM 23365</strain>
    </source>
</reference>
<evidence type="ECO:0000259" key="2">
    <source>
        <dbReference type="SMART" id="SM00852"/>
    </source>
</evidence>
<organism evidence="3 4">
    <name type="scientific">Secundilactobacillus similis DSM 23365 = JCM 2765</name>
    <dbReference type="NCBI Taxonomy" id="1423804"/>
    <lineage>
        <taxon>Bacteria</taxon>
        <taxon>Bacillati</taxon>
        <taxon>Bacillota</taxon>
        <taxon>Bacilli</taxon>
        <taxon>Lactobacillales</taxon>
        <taxon>Lactobacillaceae</taxon>
        <taxon>Secundilactobacillus</taxon>
    </lineage>
</organism>
<dbReference type="Pfam" id="PF00994">
    <property type="entry name" value="MoCF_biosynth"/>
    <property type="match status" value="1"/>
</dbReference>
<dbReference type="PANTHER" id="PTHR13939:SF0">
    <property type="entry name" value="NMN AMIDOHYDROLASE-LIKE PROTEIN YFAY"/>
    <property type="match status" value="1"/>
</dbReference>
<dbReference type="InterPro" id="IPR001453">
    <property type="entry name" value="MoaB/Mog_dom"/>
</dbReference>
<dbReference type="AlphaFoldDB" id="A0A0R2F8R1"/>
<dbReference type="NCBIfam" id="TIGR00177">
    <property type="entry name" value="molyb_syn"/>
    <property type="match status" value="1"/>
</dbReference>
<dbReference type="SMART" id="SM00852">
    <property type="entry name" value="MoCF_biosynth"/>
    <property type="match status" value="1"/>
</dbReference>